<organism evidence="1 2">
    <name type="scientific">Motilimonas cestriensis</name>
    <dbReference type="NCBI Taxonomy" id="2742685"/>
    <lineage>
        <taxon>Bacteria</taxon>
        <taxon>Pseudomonadati</taxon>
        <taxon>Pseudomonadota</taxon>
        <taxon>Gammaproteobacteria</taxon>
        <taxon>Alteromonadales</taxon>
        <taxon>Alteromonadales genera incertae sedis</taxon>
        <taxon>Motilimonas</taxon>
    </lineage>
</organism>
<dbReference type="RefSeq" id="WP_233054831.1">
    <property type="nucleotide sequence ID" value="NZ_JAIMJA010000032.1"/>
</dbReference>
<dbReference type="Proteomes" id="UP001201273">
    <property type="component" value="Unassembled WGS sequence"/>
</dbReference>
<evidence type="ECO:0000313" key="2">
    <source>
        <dbReference type="Proteomes" id="UP001201273"/>
    </source>
</evidence>
<name>A0ABS8WFY5_9GAMM</name>
<evidence type="ECO:0000313" key="1">
    <source>
        <dbReference type="EMBL" id="MCE2597087.1"/>
    </source>
</evidence>
<keyword evidence="2" id="KW-1185">Reference proteome</keyword>
<dbReference type="EMBL" id="JAIMJA010000032">
    <property type="protein sequence ID" value="MCE2597087.1"/>
    <property type="molecule type" value="Genomic_DNA"/>
</dbReference>
<proteinExistence type="predicted"/>
<dbReference type="InterPro" id="IPR022080">
    <property type="entry name" value="DUF3630"/>
</dbReference>
<accession>A0ABS8WFY5</accession>
<sequence length="103" mass="11934">MNSLFPGNWSLHMRSDELQLCFNPEFDLHFDNFPEFAAHLTTSLNLKLVQQDMAADSYCWVINDADKHLLLNYQEMSQSCWFCVTREDDEAVLLSLANCLIAK</sequence>
<comment type="caution">
    <text evidence="1">The sequence shown here is derived from an EMBL/GenBank/DDBJ whole genome shotgun (WGS) entry which is preliminary data.</text>
</comment>
<gene>
    <name evidence="1" type="ORF">K6Y31_20130</name>
</gene>
<protein>
    <submittedName>
        <fullName evidence="1">DUF3630 family protein</fullName>
    </submittedName>
</protein>
<reference evidence="1 2" key="1">
    <citation type="journal article" date="2022" name="Environ. Microbiol. Rep.">
        <title>Eco-phylogenetic analyses reveal divergent evolution of vitamin B12 metabolism in the marine bacterial family 'Psychromonadaceae'.</title>
        <authorList>
            <person name="Jin X."/>
            <person name="Yang Y."/>
            <person name="Cao H."/>
            <person name="Gao B."/>
            <person name="Zhao Z."/>
        </authorList>
    </citation>
    <scope>NUCLEOTIDE SEQUENCE [LARGE SCALE GENOMIC DNA]</scope>
    <source>
        <strain evidence="1 2">MKS20</strain>
    </source>
</reference>
<dbReference type="Pfam" id="PF12305">
    <property type="entry name" value="DUF3630"/>
    <property type="match status" value="1"/>
</dbReference>